<sequence>PSDDFQYTPMNSNSGEIRVLRLHPTVFRSDVMVTDLITINLGDPHCPNFGALSYDWCGPVFDHAIICNGKRLDINASLNACLKRRRSDWVEKPEFLWVDAICINQMEATELNQQLVSMDDIYRGALIVFIDSGDA</sequence>
<dbReference type="Proteomes" id="UP000016936">
    <property type="component" value="Unassembled WGS sequence"/>
</dbReference>
<feature type="non-terminal residue" evidence="2">
    <location>
        <position position="1"/>
    </location>
</feature>
<organism evidence="2 3">
    <name type="scientific">Cochliobolus heterostrophus (strain C5 / ATCC 48332 / race O)</name>
    <name type="common">Southern corn leaf blight fungus</name>
    <name type="synonym">Bipolaris maydis</name>
    <dbReference type="NCBI Taxonomy" id="701091"/>
    <lineage>
        <taxon>Eukaryota</taxon>
        <taxon>Fungi</taxon>
        <taxon>Dikarya</taxon>
        <taxon>Ascomycota</taxon>
        <taxon>Pezizomycotina</taxon>
        <taxon>Dothideomycetes</taxon>
        <taxon>Pleosporomycetidae</taxon>
        <taxon>Pleosporales</taxon>
        <taxon>Pleosporineae</taxon>
        <taxon>Pleosporaceae</taxon>
        <taxon>Bipolaris</taxon>
    </lineage>
</organism>
<dbReference type="STRING" id="701091.M2U0W3"/>
<dbReference type="InterPro" id="IPR052895">
    <property type="entry name" value="HetReg/Transcr_Mod"/>
</dbReference>
<dbReference type="Pfam" id="PF06985">
    <property type="entry name" value="HET"/>
    <property type="match status" value="1"/>
</dbReference>
<proteinExistence type="predicted"/>
<name>M2U0W3_COCH5</name>
<evidence type="ECO:0000313" key="3">
    <source>
        <dbReference type="Proteomes" id="UP000016936"/>
    </source>
</evidence>
<dbReference type="HOGENOM" id="CLU_004184_6_2_1"/>
<feature type="domain" description="Heterokaryon incompatibility" evidence="1">
    <location>
        <begin position="50"/>
        <end position="133"/>
    </location>
</feature>
<reference evidence="2 3" key="1">
    <citation type="journal article" date="2012" name="PLoS Pathog.">
        <title>Diverse lifestyles and strategies of plant pathogenesis encoded in the genomes of eighteen Dothideomycetes fungi.</title>
        <authorList>
            <person name="Ohm R.A."/>
            <person name="Feau N."/>
            <person name="Henrissat B."/>
            <person name="Schoch C.L."/>
            <person name="Horwitz B.A."/>
            <person name="Barry K.W."/>
            <person name="Condon B.J."/>
            <person name="Copeland A.C."/>
            <person name="Dhillon B."/>
            <person name="Glaser F."/>
            <person name="Hesse C.N."/>
            <person name="Kosti I."/>
            <person name="LaButti K."/>
            <person name="Lindquist E.A."/>
            <person name="Lucas S."/>
            <person name="Salamov A.A."/>
            <person name="Bradshaw R.E."/>
            <person name="Ciuffetti L."/>
            <person name="Hamelin R.C."/>
            <person name="Kema G.H.J."/>
            <person name="Lawrence C."/>
            <person name="Scott J.A."/>
            <person name="Spatafora J.W."/>
            <person name="Turgeon B.G."/>
            <person name="de Wit P.J.G.M."/>
            <person name="Zhong S."/>
            <person name="Goodwin S.B."/>
            <person name="Grigoriev I.V."/>
        </authorList>
    </citation>
    <scope>NUCLEOTIDE SEQUENCE [LARGE SCALE GENOMIC DNA]</scope>
    <source>
        <strain evidence="3">C5 / ATCC 48332 / race O</strain>
    </source>
</reference>
<dbReference type="EMBL" id="KB445582">
    <property type="protein sequence ID" value="EMD87696.1"/>
    <property type="molecule type" value="Genomic_DNA"/>
</dbReference>
<dbReference type="InterPro" id="IPR010730">
    <property type="entry name" value="HET"/>
</dbReference>
<dbReference type="AlphaFoldDB" id="M2U0W3"/>
<evidence type="ECO:0000313" key="2">
    <source>
        <dbReference type="EMBL" id="EMD87696.1"/>
    </source>
</evidence>
<keyword evidence="3" id="KW-1185">Reference proteome</keyword>
<accession>M2U0W3</accession>
<protein>
    <recommendedName>
        <fullName evidence="1">Heterokaryon incompatibility domain-containing protein</fullName>
    </recommendedName>
</protein>
<feature type="non-terminal residue" evidence="2">
    <location>
        <position position="135"/>
    </location>
</feature>
<dbReference type="OrthoDB" id="5416609at2759"/>
<evidence type="ECO:0000259" key="1">
    <source>
        <dbReference type="Pfam" id="PF06985"/>
    </source>
</evidence>
<gene>
    <name evidence="2" type="ORF">COCHEDRAFT_1069239</name>
</gene>
<reference evidence="3" key="2">
    <citation type="journal article" date="2013" name="PLoS Genet.">
        <title>Comparative genome structure, secondary metabolite, and effector coding capacity across Cochliobolus pathogens.</title>
        <authorList>
            <person name="Condon B.J."/>
            <person name="Leng Y."/>
            <person name="Wu D."/>
            <person name="Bushley K.E."/>
            <person name="Ohm R.A."/>
            <person name="Otillar R."/>
            <person name="Martin J."/>
            <person name="Schackwitz W."/>
            <person name="Grimwood J."/>
            <person name="MohdZainudin N."/>
            <person name="Xue C."/>
            <person name="Wang R."/>
            <person name="Manning V.A."/>
            <person name="Dhillon B."/>
            <person name="Tu Z.J."/>
            <person name="Steffenson B.J."/>
            <person name="Salamov A."/>
            <person name="Sun H."/>
            <person name="Lowry S."/>
            <person name="LaButti K."/>
            <person name="Han J."/>
            <person name="Copeland A."/>
            <person name="Lindquist E."/>
            <person name="Barry K."/>
            <person name="Schmutz J."/>
            <person name="Baker S.E."/>
            <person name="Ciuffetti L.M."/>
            <person name="Grigoriev I.V."/>
            <person name="Zhong S."/>
            <person name="Turgeon B.G."/>
        </authorList>
    </citation>
    <scope>NUCLEOTIDE SEQUENCE [LARGE SCALE GENOMIC DNA]</scope>
    <source>
        <strain evidence="3">C5 / ATCC 48332 / race O</strain>
    </source>
</reference>
<dbReference type="PANTHER" id="PTHR24148">
    <property type="entry name" value="ANKYRIN REPEAT DOMAIN-CONTAINING PROTEIN 39 HOMOLOG-RELATED"/>
    <property type="match status" value="1"/>
</dbReference>
<dbReference type="PANTHER" id="PTHR24148:SF64">
    <property type="entry name" value="HETEROKARYON INCOMPATIBILITY DOMAIN-CONTAINING PROTEIN"/>
    <property type="match status" value="1"/>
</dbReference>